<dbReference type="Proteomes" id="UP000553766">
    <property type="component" value="Unassembled WGS sequence"/>
</dbReference>
<dbReference type="InterPro" id="IPR008861">
    <property type="entry name" value="GpX-like"/>
</dbReference>
<evidence type="ECO:0000313" key="2">
    <source>
        <dbReference type="Proteomes" id="UP000553766"/>
    </source>
</evidence>
<keyword evidence="2" id="KW-1185">Reference proteome</keyword>
<comment type="caution">
    <text evidence="1">The sequence shown here is derived from an EMBL/GenBank/DDBJ whole genome shotgun (WGS) entry which is preliminary data.</text>
</comment>
<dbReference type="AlphaFoldDB" id="A0A840WZ92"/>
<sequence>MAGIYRTKEGDALDLICQREYGIAAGAVERVLEANPHIAATAHRLQAGIEITLPDLKVQTIAGQPVRLWD</sequence>
<protein>
    <submittedName>
        <fullName evidence="1">Phage tail protein X</fullName>
    </submittedName>
</protein>
<reference evidence="1 2" key="1">
    <citation type="submission" date="2020-08" db="EMBL/GenBank/DDBJ databases">
        <title>Genomic Encyclopedia of Type Strains, Phase IV (KMG-IV): sequencing the most valuable type-strain genomes for metagenomic binning, comparative biology and taxonomic classification.</title>
        <authorList>
            <person name="Goeker M."/>
        </authorList>
    </citation>
    <scope>NUCLEOTIDE SEQUENCE [LARGE SCALE GENOMIC DNA]</scope>
    <source>
        <strain evidence="1 2">DSM 103377</strain>
    </source>
</reference>
<organism evidence="1 2">
    <name type="scientific">Rubricella aquisinus</name>
    <dbReference type="NCBI Taxonomy" id="2028108"/>
    <lineage>
        <taxon>Bacteria</taxon>
        <taxon>Pseudomonadati</taxon>
        <taxon>Pseudomonadota</taxon>
        <taxon>Alphaproteobacteria</taxon>
        <taxon>Rhodobacterales</taxon>
        <taxon>Paracoccaceae</taxon>
        <taxon>Rubricella</taxon>
    </lineage>
</organism>
<dbReference type="RefSeq" id="WP_184010761.1">
    <property type="nucleotide sequence ID" value="NZ_JACIJS010000005.1"/>
</dbReference>
<proteinExistence type="predicted"/>
<gene>
    <name evidence="1" type="ORF">FHS89_001774</name>
</gene>
<dbReference type="Pfam" id="PF05489">
    <property type="entry name" value="Phage_tail_X"/>
    <property type="match status" value="1"/>
</dbReference>
<accession>A0A840WZ92</accession>
<dbReference type="EMBL" id="JACIJS010000005">
    <property type="protein sequence ID" value="MBB5515754.1"/>
    <property type="molecule type" value="Genomic_DNA"/>
</dbReference>
<dbReference type="Gene3D" id="3.10.350.10">
    <property type="entry name" value="LysM domain"/>
    <property type="match status" value="1"/>
</dbReference>
<evidence type="ECO:0000313" key="1">
    <source>
        <dbReference type="EMBL" id="MBB5515754.1"/>
    </source>
</evidence>
<name>A0A840WZ92_9RHOB</name>
<dbReference type="InterPro" id="IPR036779">
    <property type="entry name" value="LysM_dom_sf"/>
</dbReference>